<accession>A0AAV7NL76</accession>
<keyword evidence="2" id="KW-1185">Reference proteome</keyword>
<comment type="caution">
    <text evidence="1">The sequence shown here is derived from an EMBL/GenBank/DDBJ whole genome shotgun (WGS) entry which is preliminary data.</text>
</comment>
<dbReference type="Proteomes" id="UP001066276">
    <property type="component" value="Chromosome 8"/>
</dbReference>
<reference evidence="1" key="1">
    <citation type="journal article" date="2022" name="bioRxiv">
        <title>Sequencing and chromosome-scale assembly of the giantPleurodeles waltlgenome.</title>
        <authorList>
            <person name="Brown T."/>
            <person name="Elewa A."/>
            <person name="Iarovenko S."/>
            <person name="Subramanian E."/>
            <person name="Araus A.J."/>
            <person name="Petzold A."/>
            <person name="Susuki M."/>
            <person name="Suzuki K.-i.T."/>
            <person name="Hayashi T."/>
            <person name="Toyoda A."/>
            <person name="Oliveira C."/>
            <person name="Osipova E."/>
            <person name="Leigh N.D."/>
            <person name="Simon A."/>
            <person name="Yun M.H."/>
        </authorList>
    </citation>
    <scope>NUCLEOTIDE SEQUENCE</scope>
    <source>
        <strain evidence="1">20211129_DDA</strain>
        <tissue evidence="1">Liver</tissue>
    </source>
</reference>
<dbReference type="AlphaFoldDB" id="A0AAV7NL76"/>
<sequence>GSTIVVCPVRGKGERVHAAPVLACRLKELKHHELPLLHWISEHCICIPTTKRHDYI</sequence>
<feature type="non-terminal residue" evidence="1">
    <location>
        <position position="56"/>
    </location>
</feature>
<organism evidence="1 2">
    <name type="scientific">Pleurodeles waltl</name>
    <name type="common">Iberian ribbed newt</name>
    <dbReference type="NCBI Taxonomy" id="8319"/>
    <lineage>
        <taxon>Eukaryota</taxon>
        <taxon>Metazoa</taxon>
        <taxon>Chordata</taxon>
        <taxon>Craniata</taxon>
        <taxon>Vertebrata</taxon>
        <taxon>Euteleostomi</taxon>
        <taxon>Amphibia</taxon>
        <taxon>Batrachia</taxon>
        <taxon>Caudata</taxon>
        <taxon>Salamandroidea</taxon>
        <taxon>Salamandridae</taxon>
        <taxon>Pleurodelinae</taxon>
        <taxon>Pleurodeles</taxon>
    </lineage>
</organism>
<name>A0AAV7NL76_PLEWA</name>
<protein>
    <submittedName>
        <fullName evidence="1">Uncharacterized protein</fullName>
    </submittedName>
</protein>
<gene>
    <name evidence="1" type="ORF">NDU88_005010</name>
</gene>
<dbReference type="EMBL" id="JANPWB010000012">
    <property type="protein sequence ID" value="KAJ1116805.1"/>
    <property type="molecule type" value="Genomic_DNA"/>
</dbReference>
<evidence type="ECO:0000313" key="1">
    <source>
        <dbReference type="EMBL" id="KAJ1116805.1"/>
    </source>
</evidence>
<evidence type="ECO:0000313" key="2">
    <source>
        <dbReference type="Proteomes" id="UP001066276"/>
    </source>
</evidence>
<feature type="non-terminal residue" evidence="1">
    <location>
        <position position="1"/>
    </location>
</feature>
<proteinExistence type="predicted"/>